<dbReference type="Pfam" id="PF01172">
    <property type="entry name" value="SBDS_N"/>
    <property type="match status" value="1"/>
</dbReference>
<accession>A0A9K3LZN3</accession>
<feature type="domain" description="Ribosome maturation protein SDO1/SBDS N-terminal" evidence="1">
    <location>
        <begin position="65"/>
        <end position="109"/>
    </location>
</feature>
<dbReference type="AlphaFoldDB" id="A0A9K3LZN3"/>
<dbReference type="Proteomes" id="UP000693970">
    <property type="component" value="Unassembled WGS sequence"/>
</dbReference>
<comment type="caution">
    <text evidence="2">The sequence shown here is derived from an EMBL/GenBank/DDBJ whole genome shotgun (WGS) entry which is preliminary data.</text>
</comment>
<evidence type="ECO:0000313" key="2">
    <source>
        <dbReference type="EMBL" id="KAG7371359.1"/>
    </source>
</evidence>
<protein>
    <recommendedName>
        <fullName evidence="1">Ribosome maturation protein SDO1/SBDS N-terminal domain-containing protein</fullName>
    </recommendedName>
</protein>
<organism evidence="2 3">
    <name type="scientific">Nitzschia inconspicua</name>
    <dbReference type="NCBI Taxonomy" id="303405"/>
    <lineage>
        <taxon>Eukaryota</taxon>
        <taxon>Sar</taxon>
        <taxon>Stramenopiles</taxon>
        <taxon>Ochrophyta</taxon>
        <taxon>Bacillariophyta</taxon>
        <taxon>Bacillariophyceae</taxon>
        <taxon>Bacillariophycidae</taxon>
        <taxon>Bacillariales</taxon>
        <taxon>Bacillariaceae</taxon>
        <taxon>Nitzschia</taxon>
    </lineage>
</organism>
<sequence length="110" mass="12095">MGKQQAHPKQHGIVPNKEGTGAITMAHKVENTHFIIVLDDSAKSLIEEIQKHPDKVGDEQLGQVYSSLAIEEIYADKVGEKASEQQLNSAFNSVDTKAIVKDIVMNGKFH</sequence>
<name>A0A9K3LZN3_9STRA</name>
<reference evidence="2" key="2">
    <citation type="submission" date="2021-04" db="EMBL/GenBank/DDBJ databases">
        <authorList>
            <person name="Podell S."/>
        </authorList>
    </citation>
    <scope>NUCLEOTIDE SEQUENCE</scope>
    <source>
        <strain evidence="2">Hildebrandi</strain>
    </source>
</reference>
<evidence type="ECO:0000313" key="3">
    <source>
        <dbReference type="Proteomes" id="UP000693970"/>
    </source>
</evidence>
<reference evidence="2" key="1">
    <citation type="journal article" date="2021" name="Sci. Rep.">
        <title>Diploid genomic architecture of Nitzschia inconspicua, an elite biomass production diatom.</title>
        <authorList>
            <person name="Oliver A."/>
            <person name="Podell S."/>
            <person name="Pinowska A."/>
            <person name="Traller J.C."/>
            <person name="Smith S.R."/>
            <person name="McClure R."/>
            <person name="Beliaev A."/>
            <person name="Bohutskyi P."/>
            <person name="Hill E.A."/>
            <person name="Rabines A."/>
            <person name="Zheng H."/>
            <person name="Allen L.Z."/>
            <person name="Kuo A."/>
            <person name="Grigoriev I.V."/>
            <person name="Allen A.E."/>
            <person name="Hazlebeck D."/>
            <person name="Allen E.E."/>
        </authorList>
    </citation>
    <scope>NUCLEOTIDE SEQUENCE</scope>
    <source>
        <strain evidence="2">Hildebrandi</strain>
    </source>
</reference>
<dbReference type="OrthoDB" id="50521at2759"/>
<evidence type="ECO:0000259" key="1">
    <source>
        <dbReference type="Pfam" id="PF01172"/>
    </source>
</evidence>
<dbReference type="EMBL" id="JAGRRH010000004">
    <property type="protein sequence ID" value="KAG7371359.1"/>
    <property type="molecule type" value="Genomic_DNA"/>
</dbReference>
<proteinExistence type="predicted"/>
<dbReference type="InterPro" id="IPR019783">
    <property type="entry name" value="SDO1/SBDS_N"/>
</dbReference>
<keyword evidence="3" id="KW-1185">Reference proteome</keyword>
<gene>
    <name evidence="2" type="ORF">IV203_019929</name>
</gene>